<evidence type="ECO:0000256" key="1">
    <source>
        <dbReference type="SAM" id="MobiDB-lite"/>
    </source>
</evidence>
<gene>
    <name evidence="2" type="ORF">NDU88_011751</name>
</gene>
<keyword evidence="3" id="KW-1185">Reference proteome</keyword>
<feature type="region of interest" description="Disordered" evidence="1">
    <location>
        <begin position="41"/>
        <end position="111"/>
    </location>
</feature>
<evidence type="ECO:0000313" key="2">
    <source>
        <dbReference type="EMBL" id="KAJ1145465.1"/>
    </source>
</evidence>
<protein>
    <submittedName>
        <fullName evidence="2">Uncharacterized protein</fullName>
    </submittedName>
</protein>
<feature type="compositionally biased region" description="Low complexity" evidence="1">
    <location>
        <begin position="91"/>
        <end position="106"/>
    </location>
</feature>
<dbReference type="EMBL" id="JANPWB010000010">
    <property type="protein sequence ID" value="KAJ1145465.1"/>
    <property type="molecule type" value="Genomic_DNA"/>
</dbReference>
<name>A0AAV7R1Y5_PLEWA</name>
<comment type="caution">
    <text evidence="2">The sequence shown here is derived from an EMBL/GenBank/DDBJ whole genome shotgun (WGS) entry which is preliminary data.</text>
</comment>
<dbReference type="Proteomes" id="UP001066276">
    <property type="component" value="Chromosome 6"/>
</dbReference>
<dbReference type="AlphaFoldDB" id="A0AAV7R1Y5"/>
<feature type="region of interest" description="Disordered" evidence="1">
    <location>
        <begin position="133"/>
        <end position="174"/>
    </location>
</feature>
<reference evidence="2" key="1">
    <citation type="journal article" date="2022" name="bioRxiv">
        <title>Sequencing and chromosome-scale assembly of the giantPleurodeles waltlgenome.</title>
        <authorList>
            <person name="Brown T."/>
            <person name="Elewa A."/>
            <person name="Iarovenko S."/>
            <person name="Subramanian E."/>
            <person name="Araus A.J."/>
            <person name="Petzold A."/>
            <person name="Susuki M."/>
            <person name="Suzuki K.-i.T."/>
            <person name="Hayashi T."/>
            <person name="Toyoda A."/>
            <person name="Oliveira C."/>
            <person name="Osipova E."/>
            <person name="Leigh N.D."/>
            <person name="Simon A."/>
            <person name="Yun M.H."/>
        </authorList>
    </citation>
    <scope>NUCLEOTIDE SEQUENCE</scope>
    <source>
        <strain evidence="2">20211129_DDA</strain>
        <tissue evidence="2">Liver</tissue>
    </source>
</reference>
<accession>A0AAV7R1Y5</accession>
<proteinExistence type="predicted"/>
<sequence>MASQRHPGAPRGPPTAGSFAARCTHWVLALTCQIGRRFRPGSVSGPHRLPASSRASPSVYRGRTRIPLQRCPSASKGESPRPPPATPAPPGQQGDPAGVQAASRPTAPAPRRHALQIEAADPITELGRRSLSVRSARSRPKTPPGVAARAQQLPVRSPARRSRLSPNRPGDGTLLDDFQVGPSGAWDLGVRHLQALGHTPYMLWTLVKYFGGYM</sequence>
<organism evidence="2 3">
    <name type="scientific">Pleurodeles waltl</name>
    <name type="common">Iberian ribbed newt</name>
    <dbReference type="NCBI Taxonomy" id="8319"/>
    <lineage>
        <taxon>Eukaryota</taxon>
        <taxon>Metazoa</taxon>
        <taxon>Chordata</taxon>
        <taxon>Craniata</taxon>
        <taxon>Vertebrata</taxon>
        <taxon>Euteleostomi</taxon>
        <taxon>Amphibia</taxon>
        <taxon>Batrachia</taxon>
        <taxon>Caudata</taxon>
        <taxon>Salamandroidea</taxon>
        <taxon>Salamandridae</taxon>
        <taxon>Pleurodelinae</taxon>
        <taxon>Pleurodeles</taxon>
    </lineage>
</organism>
<feature type="compositionally biased region" description="Pro residues" evidence="1">
    <location>
        <begin position="80"/>
        <end position="90"/>
    </location>
</feature>
<evidence type="ECO:0000313" key="3">
    <source>
        <dbReference type="Proteomes" id="UP001066276"/>
    </source>
</evidence>